<dbReference type="SUPFAM" id="SSF50447">
    <property type="entry name" value="Translation proteins"/>
    <property type="match status" value="1"/>
</dbReference>
<dbReference type="SUPFAM" id="SSF52540">
    <property type="entry name" value="P-loop containing nucleoside triphosphate hydrolases"/>
    <property type="match status" value="1"/>
</dbReference>
<dbReference type="SUPFAM" id="SSF54980">
    <property type="entry name" value="EF-G C-terminal domain-like"/>
    <property type="match status" value="2"/>
</dbReference>
<protein>
    <recommendedName>
        <fullName evidence="2">Tr-type G domain-containing protein</fullName>
    </recommendedName>
</protein>
<dbReference type="InterPro" id="IPR009000">
    <property type="entry name" value="Transl_B-barrel_sf"/>
</dbReference>
<dbReference type="PANTHER" id="PTHR42908:SF8">
    <property type="entry name" value="TR-TYPE G DOMAIN-CONTAINING PROTEIN"/>
    <property type="match status" value="1"/>
</dbReference>
<dbReference type="Pfam" id="PF00679">
    <property type="entry name" value="EFG_C"/>
    <property type="match status" value="1"/>
</dbReference>
<dbReference type="EMBL" id="BRXW01000150">
    <property type="protein sequence ID" value="GMI10567.1"/>
    <property type="molecule type" value="Genomic_DNA"/>
</dbReference>
<feature type="domain" description="Tr-type G" evidence="2">
    <location>
        <begin position="36"/>
        <end position="250"/>
    </location>
</feature>
<dbReference type="Gene3D" id="3.40.50.300">
    <property type="entry name" value="P-loop containing nucleotide triphosphate hydrolases"/>
    <property type="match status" value="1"/>
</dbReference>
<dbReference type="GO" id="GO:0005829">
    <property type="term" value="C:cytosol"/>
    <property type="evidence" value="ECO:0007669"/>
    <property type="project" value="TreeGrafter"/>
</dbReference>
<dbReference type="GO" id="GO:0005525">
    <property type="term" value="F:GTP binding"/>
    <property type="evidence" value="ECO:0007669"/>
    <property type="project" value="InterPro"/>
</dbReference>
<dbReference type="FunFam" id="3.30.70.240:FF:000002">
    <property type="entry name" value="GTP-binding protein TypA"/>
    <property type="match status" value="1"/>
</dbReference>
<dbReference type="NCBIfam" id="TIGR00231">
    <property type="entry name" value="small_GTP"/>
    <property type="match status" value="1"/>
</dbReference>
<dbReference type="PRINTS" id="PR00315">
    <property type="entry name" value="ELONGATNFCT"/>
</dbReference>
<dbReference type="Gene3D" id="2.40.30.10">
    <property type="entry name" value="Translation factors"/>
    <property type="match status" value="1"/>
</dbReference>
<name>A0A9W7FE23_9STRA</name>
<comment type="caution">
    <text evidence="3">The sequence shown here is derived from an EMBL/GenBank/DDBJ whole genome shotgun (WGS) entry which is preliminary data.</text>
</comment>
<dbReference type="AlphaFoldDB" id="A0A9W7FE23"/>
<dbReference type="Gene3D" id="3.30.70.240">
    <property type="match status" value="1"/>
</dbReference>
<organism evidence="3 4">
    <name type="scientific">Triparma laevis f. longispina</name>
    <dbReference type="NCBI Taxonomy" id="1714387"/>
    <lineage>
        <taxon>Eukaryota</taxon>
        <taxon>Sar</taxon>
        <taxon>Stramenopiles</taxon>
        <taxon>Ochrophyta</taxon>
        <taxon>Bolidophyceae</taxon>
        <taxon>Parmales</taxon>
        <taxon>Triparmaceae</taxon>
        <taxon>Triparma</taxon>
    </lineage>
</organism>
<dbReference type="GO" id="GO:0009507">
    <property type="term" value="C:chloroplast"/>
    <property type="evidence" value="ECO:0007669"/>
    <property type="project" value="UniProtKB-SubCell"/>
</dbReference>
<comment type="subcellular location">
    <subcellularLocation>
        <location evidence="1">Plastid</location>
        <location evidence="1">Chloroplast</location>
    </subcellularLocation>
</comment>
<dbReference type="PANTHER" id="PTHR42908">
    <property type="entry name" value="TRANSLATION ELONGATION FACTOR-RELATED"/>
    <property type="match status" value="1"/>
</dbReference>
<dbReference type="Gene3D" id="3.30.70.870">
    <property type="entry name" value="Elongation Factor G (Translational Gtpase), domain 3"/>
    <property type="match status" value="1"/>
</dbReference>
<sequence>MLSFANRVLSRHSGRRLLSSVTQEIESIASRRVLNEKIRNLAIVAHVDHGKTTLVDKLLQASIDPTTVPSEQQGEGERLMDSGDLEKERGITITSKPTRCLFEDHVVNIVDTPGHADFAGEVDRILSMVDGVCLVVDGGEGVMSQTKYVVERAIEAGLKPIVLLNKLDREGGLAMVESGEVESELFDLFCSLGASDEQLEYPTYYASAKGGWVTSDLSEAVDIVKGAKPGADVGMDNLLKGFLEHIGPPTGPALINDNEPFSMAATMVGFDQFLGRTVTGKVSSGSAKIADRSMFLPRDLELVNPDKKLLLPQAISGVFIYEGVTRTPLESGIADKGDIVTLTGVPDGIKVGDTVTLESNPVADAIMTPPLAPPTLSMDFGANDGPLAGKEGTIVQASRIRARLQGEVDNNVTLSIGASEESTDKSIVFARGELQLGILIEQMRREGYEMTISPPKIVFSEDEQGNVMEPFEEVTVDVDSEYSGAVMNMLTGDRKALMMEMREDDGKVRMKFEMPTRALLGFGPEAATTTRGSAVVNHTFTEMRDHIGPLGEGLEKGKLVSNETGKSTSYALNMIGERGELFIAPGDEVYAGMVIGENSRSGDLEVNPIRSKGLTNVRTVLKEEKASFSAVRRLSVEDLISYMNDDEVIEVTPKSVRLRKKVLDSGERARAQKVKKQQRDAMKK</sequence>
<dbReference type="InterPro" id="IPR048876">
    <property type="entry name" value="BipA_C"/>
</dbReference>
<evidence type="ECO:0000313" key="4">
    <source>
        <dbReference type="Proteomes" id="UP001165122"/>
    </source>
</evidence>
<dbReference type="Gene3D" id="2.40.50.250">
    <property type="entry name" value="bipa protein"/>
    <property type="match status" value="1"/>
</dbReference>
<dbReference type="InterPro" id="IPR000795">
    <property type="entry name" value="T_Tr_GTP-bd_dom"/>
</dbReference>
<dbReference type="Pfam" id="PF21018">
    <property type="entry name" value="BipA_C"/>
    <property type="match status" value="1"/>
</dbReference>
<dbReference type="GO" id="GO:1990904">
    <property type="term" value="C:ribonucleoprotein complex"/>
    <property type="evidence" value="ECO:0007669"/>
    <property type="project" value="TreeGrafter"/>
</dbReference>
<dbReference type="InterPro" id="IPR027417">
    <property type="entry name" value="P-loop_NTPase"/>
</dbReference>
<reference evidence="4" key="1">
    <citation type="journal article" date="2023" name="Commun. Biol.">
        <title>Genome analysis of Parmales, the sister group of diatoms, reveals the evolutionary specialization of diatoms from phago-mixotrophs to photoautotrophs.</title>
        <authorList>
            <person name="Ban H."/>
            <person name="Sato S."/>
            <person name="Yoshikawa S."/>
            <person name="Yamada K."/>
            <person name="Nakamura Y."/>
            <person name="Ichinomiya M."/>
            <person name="Sato N."/>
            <person name="Blanc-Mathieu R."/>
            <person name="Endo H."/>
            <person name="Kuwata A."/>
            <person name="Ogata H."/>
        </authorList>
    </citation>
    <scope>NUCLEOTIDE SEQUENCE [LARGE SCALE GENOMIC DNA]</scope>
    <source>
        <strain evidence="4">NIES 3700</strain>
    </source>
</reference>
<dbReference type="InterPro" id="IPR031157">
    <property type="entry name" value="G_TR_CS"/>
</dbReference>
<evidence type="ECO:0000313" key="3">
    <source>
        <dbReference type="EMBL" id="GMI10567.1"/>
    </source>
</evidence>
<proteinExistence type="predicted"/>
<dbReference type="Pfam" id="PF00009">
    <property type="entry name" value="GTP_EFTU"/>
    <property type="match status" value="1"/>
</dbReference>
<dbReference type="GO" id="GO:0003924">
    <property type="term" value="F:GTPase activity"/>
    <property type="evidence" value="ECO:0007669"/>
    <property type="project" value="InterPro"/>
</dbReference>
<dbReference type="PROSITE" id="PS00301">
    <property type="entry name" value="G_TR_1"/>
    <property type="match status" value="1"/>
</dbReference>
<gene>
    <name evidence="3" type="ORF">TrLO_g11183</name>
</gene>
<evidence type="ECO:0000259" key="2">
    <source>
        <dbReference type="PROSITE" id="PS51722"/>
    </source>
</evidence>
<keyword evidence="4" id="KW-1185">Reference proteome</keyword>
<dbReference type="InterPro" id="IPR000640">
    <property type="entry name" value="EFG_V-like"/>
</dbReference>
<accession>A0A9W7FE23</accession>
<dbReference type="InterPro" id="IPR005225">
    <property type="entry name" value="Small_GTP-bd"/>
</dbReference>
<dbReference type="OrthoDB" id="364892at2759"/>
<dbReference type="InterPro" id="IPR042116">
    <property type="entry name" value="TypA/BipA_C"/>
</dbReference>
<dbReference type="Proteomes" id="UP001165122">
    <property type="component" value="Unassembled WGS sequence"/>
</dbReference>
<evidence type="ECO:0000256" key="1">
    <source>
        <dbReference type="ARBA" id="ARBA00004229"/>
    </source>
</evidence>
<dbReference type="PROSITE" id="PS51722">
    <property type="entry name" value="G_TR_2"/>
    <property type="match status" value="1"/>
</dbReference>
<dbReference type="InterPro" id="IPR035647">
    <property type="entry name" value="EFG_III/V"/>
</dbReference>